<keyword evidence="2" id="KW-0677">Repeat</keyword>
<evidence type="ECO:0000313" key="7">
    <source>
        <dbReference type="EMBL" id="MFC4906784.1"/>
    </source>
</evidence>
<evidence type="ECO:0000313" key="8">
    <source>
        <dbReference type="Proteomes" id="UP001595872"/>
    </source>
</evidence>
<evidence type="ECO:0000256" key="1">
    <source>
        <dbReference type="ARBA" id="ARBA00022729"/>
    </source>
</evidence>
<dbReference type="SUPFAM" id="SSF69318">
    <property type="entry name" value="Integrin alpha N-terminal domain"/>
    <property type="match status" value="1"/>
</dbReference>
<sequence length="483" mass="49347">MRRRTLALAGSLAAGAVTAGSAVAFTLADTPRVSAAQVTGAAAHRPAQPGDFNGDGRRDLALPNDEGNGAQAHHGRVIVVPGGPRGPLPAQADGVTLGRIGLPAQPESAESFGGAAASADFDRDGYADLAASAWTQDEKTTGVVIVYGGPKGLTGRHVVLHGPVAGDLVAADFDGDGRPDLAVLDRDAASDGAFHYRTYANLGASAVKPVVTKVTKSVSDSESLHGTAADFNGDGKADLALTFESWEDEGPRKASFGEVRYGSAKGLGAPKRFGTTWPYVQMAAGDVNGDHRADLVVRKYAAKGPWQIAVLYGGKAGLGKPVTFSKDTPGVPGKATRSDNFGYALAVGDLNADGLADVAVSAPRTDLGAAKGAGAVTVLYGTRKGLTGKGARSVNLTVAGMPARPQKGEAFGTSLAVQDLNGDGRADLLIGSDTRTYPNKDYYGAIFYLPGGKGGPLVKGSSWITPATLRVKGNVQLGSNIMR</sequence>
<organism evidence="7 8">
    <name type="scientific">Actinomadura gamaensis</name>
    <dbReference type="NCBI Taxonomy" id="1763541"/>
    <lineage>
        <taxon>Bacteria</taxon>
        <taxon>Bacillati</taxon>
        <taxon>Actinomycetota</taxon>
        <taxon>Actinomycetes</taxon>
        <taxon>Streptosporangiales</taxon>
        <taxon>Thermomonosporaceae</taxon>
        <taxon>Actinomadura</taxon>
    </lineage>
</organism>
<gene>
    <name evidence="7" type="ORF">ACFPCY_05600</name>
</gene>
<accession>A0ABV9TT63</accession>
<dbReference type="PANTHER" id="PTHR23221:SF7">
    <property type="entry name" value="PHOSPHATIDYLINOSITOL-GLYCAN-SPECIFIC PHOSPHOLIPASE D"/>
    <property type="match status" value="1"/>
</dbReference>
<dbReference type="RefSeq" id="WP_378252465.1">
    <property type="nucleotide sequence ID" value="NZ_JBHSIT010000001.1"/>
</dbReference>
<evidence type="ECO:0000256" key="3">
    <source>
        <dbReference type="ARBA" id="ARBA00022801"/>
    </source>
</evidence>
<dbReference type="PANTHER" id="PTHR23221">
    <property type="entry name" value="GLYCOSYLPHOSPHATIDYLINOSITOL PHOSPHOLIPASE D"/>
    <property type="match status" value="1"/>
</dbReference>
<feature type="signal peptide" evidence="6">
    <location>
        <begin position="1"/>
        <end position="24"/>
    </location>
</feature>
<keyword evidence="4" id="KW-0325">Glycoprotein</keyword>
<reference evidence="8" key="1">
    <citation type="journal article" date="2019" name="Int. J. Syst. Evol. Microbiol.">
        <title>The Global Catalogue of Microorganisms (GCM) 10K type strain sequencing project: providing services to taxonomists for standard genome sequencing and annotation.</title>
        <authorList>
            <consortium name="The Broad Institute Genomics Platform"/>
            <consortium name="The Broad Institute Genome Sequencing Center for Infectious Disease"/>
            <person name="Wu L."/>
            <person name="Ma J."/>
        </authorList>
    </citation>
    <scope>NUCLEOTIDE SEQUENCE [LARGE SCALE GENOMIC DNA]</scope>
    <source>
        <strain evidence="8">KLKA75</strain>
    </source>
</reference>
<proteinExistence type="predicted"/>
<dbReference type="SMART" id="SM00191">
    <property type="entry name" value="Int_alpha"/>
    <property type="match status" value="3"/>
</dbReference>
<keyword evidence="3" id="KW-0378">Hydrolase</keyword>
<feature type="region of interest" description="Disordered" evidence="5">
    <location>
        <begin position="38"/>
        <end position="70"/>
    </location>
</feature>
<dbReference type="Gene3D" id="2.130.10.130">
    <property type="entry name" value="Integrin alpha, N-terminal"/>
    <property type="match status" value="3"/>
</dbReference>
<comment type="caution">
    <text evidence="7">The sequence shown here is derived from an EMBL/GenBank/DDBJ whole genome shotgun (WGS) entry which is preliminary data.</text>
</comment>
<feature type="chain" id="PRO_5047421448" evidence="6">
    <location>
        <begin position="25"/>
        <end position="483"/>
    </location>
</feature>
<evidence type="ECO:0000256" key="5">
    <source>
        <dbReference type="SAM" id="MobiDB-lite"/>
    </source>
</evidence>
<keyword evidence="8" id="KW-1185">Reference proteome</keyword>
<dbReference type="Proteomes" id="UP001595872">
    <property type="component" value="Unassembled WGS sequence"/>
</dbReference>
<protein>
    <submittedName>
        <fullName evidence="7">FG-GAP and VCBS repeat-containing protein</fullName>
    </submittedName>
</protein>
<keyword evidence="1 6" id="KW-0732">Signal</keyword>
<evidence type="ECO:0000256" key="6">
    <source>
        <dbReference type="SAM" id="SignalP"/>
    </source>
</evidence>
<name>A0ABV9TT63_9ACTN</name>
<dbReference type="InterPro" id="IPR013519">
    <property type="entry name" value="Int_alpha_beta-p"/>
</dbReference>
<dbReference type="EMBL" id="JBHSIT010000001">
    <property type="protein sequence ID" value="MFC4906784.1"/>
    <property type="molecule type" value="Genomic_DNA"/>
</dbReference>
<dbReference type="InterPro" id="IPR013517">
    <property type="entry name" value="FG-GAP"/>
</dbReference>
<dbReference type="Pfam" id="PF01839">
    <property type="entry name" value="FG-GAP"/>
    <property type="match status" value="3"/>
</dbReference>
<dbReference type="PROSITE" id="PS51470">
    <property type="entry name" value="FG_GAP"/>
    <property type="match status" value="3"/>
</dbReference>
<dbReference type="Pfam" id="PF13517">
    <property type="entry name" value="FG-GAP_3"/>
    <property type="match status" value="1"/>
</dbReference>
<evidence type="ECO:0000256" key="4">
    <source>
        <dbReference type="ARBA" id="ARBA00023180"/>
    </source>
</evidence>
<evidence type="ECO:0000256" key="2">
    <source>
        <dbReference type="ARBA" id="ARBA00022737"/>
    </source>
</evidence>
<dbReference type="InterPro" id="IPR028994">
    <property type="entry name" value="Integrin_alpha_N"/>
</dbReference>